<dbReference type="InterPro" id="IPR013762">
    <property type="entry name" value="Integrase-like_cat_sf"/>
</dbReference>
<feature type="domain" description="ZMYM2-like/QRICH1 C-terminal" evidence="5">
    <location>
        <begin position="5"/>
        <end position="137"/>
    </location>
</feature>
<proteinExistence type="predicted"/>
<dbReference type="Gene3D" id="1.10.443.10">
    <property type="entry name" value="Intergrase catalytic core"/>
    <property type="match status" value="1"/>
</dbReference>
<sequence>MLRLALLNTMWFMNTNQFGLRGCDEHRRMKWGDIQLLTDVNGAEYLEYSERQTKTRTGADTRNVRTVKPKAFSFANASPDRDPVFVYKLYSEKRPSSMKDSDSPFYLGINHTKNPTDKPWFKASAMGVNQLNSLMKTMADKAGFDEKRRLTNHSARKTMMQKLNDNNIPPTHIMLLSGHRNVQQNKRTTEKHVFDSEWKNYKYVYRKKASVEFTK</sequence>
<organism evidence="6 7">
    <name type="scientific">Actinia tenebrosa</name>
    <name type="common">Australian red waratah sea anemone</name>
    <dbReference type="NCBI Taxonomy" id="6105"/>
    <lineage>
        <taxon>Eukaryota</taxon>
        <taxon>Metazoa</taxon>
        <taxon>Cnidaria</taxon>
        <taxon>Anthozoa</taxon>
        <taxon>Hexacorallia</taxon>
        <taxon>Actiniaria</taxon>
        <taxon>Actiniidae</taxon>
        <taxon>Actinia</taxon>
    </lineage>
</organism>
<dbReference type="AlphaFoldDB" id="A0A6P8J1V1"/>
<dbReference type="Pfam" id="PF12012">
    <property type="entry name" value="DUF3504"/>
    <property type="match status" value="1"/>
</dbReference>
<dbReference type="InParanoid" id="A0A6P8J1V1"/>
<name>A0A6P8J1V1_ACTTE</name>
<reference evidence="7" key="1">
    <citation type="submission" date="2025-08" db="UniProtKB">
        <authorList>
            <consortium name="RefSeq"/>
        </authorList>
    </citation>
    <scope>IDENTIFICATION</scope>
    <source>
        <tissue evidence="7">Tentacle</tissue>
    </source>
</reference>
<keyword evidence="4" id="KW-0233">DNA recombination</keyword>
<keyword evidence="2" id="KW-0597">Phosphoprotein</keyword>
<dbReference type="InterPro" id="IPR021893">
    <property type="entry name" value="ZMYM2-like_C"/>
</dbReference>
<dbReference type="GO" id="GO:0015074">
    <property type="term" value="P:DNA integration"/>
    <property type="evidence" value="ECO:0007669"/>
    <property type="project" value="InterPro"/>
</dbReference>
<accession>A0A6P8J1V1</accession>
<evidence type="ECO:0000259" key="5">
    <source>
        <dbReference type="Pfam" id="PF12012"/>
    </source>
</evidence>
<dbReference type="GeneID" id="116306170"/>
<evidence type="ECO:0000256" key="4">
    <source>
        <dbReference type="ARBA" id="ARBA00023172"/>
    </source>
</evidence>
<keyword evidence="1" id="KW-1017">Isopeptide bond</keyword>
<dbReference type="KEGG" id="aten:116306170"/>
<dbReference type="GO" id="GO:0006310">
    <property type="term" value="P:DNA recombination"/>
    <property type="evidence" value="ECO:0007669"/>
    <property type="project" value="UniProtKB-KW"/>
</dbReference>
<gene>
    <name evidence="7" type="primary">LOC116306170</name>
</gene>
<dbReference type="RefSeq" id="XP_031572078.1">
    <property type="nucleotide sequence ID" value="XM_031716218.1"/>
</dbReference>
<dbReference type="SUPFAM" id="SSF56349">
    <property type="entry name" value="DNA breaking-rejoining enzymes"/>
    <property type="match status" value="1"/>
</dbReference>
<dbReference type="InterPro" id="IPR011010">
    <property type="entry name" value="DNA_brk_join_enz"/>
</dbReference>
<keyword evidence="3" id="KW-0832">Ubl conjugation</keyword>
<evidence type="ECO:0000313" key="7">
    <source>
        <dbReference type="RefSeq" id="XP_031572078.1"/>
    </source>
</evidence>
<protein>
    <submittedName>
        <fullName evidence="7">Uncharacterized protein LOC116306170</fullName>
    </submittedName>
</protein>
<dbReference type="OrthoDB" id="5955182at2759"/>
<dbReference type="InterPro" id="IPR042838">
    <property type="entry name" value="KIAA1958"/>
</dbReference>
<evidence type="ECO:0000313" key="6">
    <source>
        <dbReference type="Proteomes" id="UP000515163"/>
    </source>
</evidence>
<dbReference type="GO" id="GO:0003677">
    <property type="term" value="F:DNA binding"/>
    <property type="evidence" value="ECO:0007669"/>
    <property type="project" value="InterPro"/>
</dbReference>
<dbReference type="Proteomes" id="UP000515163">
    <property type="component" value="Unplaced"/>
</dbReference>
<dbReference type="PANTHER" id="PTHR46963:SF2">
    <property type="match status" value="1"/>
</dbReference>
<evidence type="ECO:0000256" key="1">
    <source>
        <dbReference type="ARBA" id="ARBA00022499"/>
    </source>
</evidence>
<dbReference type="PANTHER" id="PTHR46963">
    <property type="entry name" value="SIMILAR TO RIKEN CDNA E130308A19"/>
    <property type="match status" value="1"/>
</dbReference>
<evidence type="ECO:0000256" key="2">
    <source>
        <dbReference type="ARBA" id="ARBA00022553"/>
    </source>
</evidence>
<evidence type="ECO:0000256" key="3">
    <source>
        <dbReference type="ARBA" id="ARBA00022843"/>
    </source>
</evidence>
<keyword evidence="6" id="KW-1185">Reference proteome</keyword>